<evidence type="ECO:0000313" key="3">
    <source>
        <dbReference type="Proteomes" id="UP000028547"/>
    </source>
</evidence>
<comment type="caution">
    <text evidence="2">The sequence shown here is derived from an EMBL/GenBank/DDBJ whole genome shotgun (WGS) entry which is preliminary data.</text>
</comment>
<organism evidence="2 3">
    <name type="scientific">Archangium violaceum Cb vi76</name>
    <dbReference type="NCBI Taxonomy" id="1406225"/>
    <lineage>
        <taxon>Bacteria</taxon>
        <taxon>Pseudomonadati</taxon>
        <taxon>Myxococcota</taxon>
        <taxon>Myxococcia</taxon>
        <taxon>Myxococcales</taxon>
        <taxon>Cystobacterineae</taxon>
        <taxon>Archangiaceae</taxon>
        <taxon>Archangium</taxon>
    </lineage>
</organism>
<feature type="compositionally biased region" description="Polar residues" evidence="1">
    <location>
        <begin position="30"/>
        <end position="40"/>
    </location>
</feature>
<feature type="region of interest" description="Disordered" evidence="1">
    <location>
        <begin position="1"/>
        <end position="93"/>
    </location>
</feature>
<feature type="compositionally biased region" description="Polar residues" evidence="1">
    <location>
        <begin position="58"/>
        <end position="77"/>
    </location>
</feature>
<dbReference type="Proteomes" id="UP000028547">
    <property type="component" value="Unassembled WGS sequence"/>
</dbReference>
<sequence length="117" mass="11883">MSTINGLTGPRLPTPTTATSTAGGASSTSFLSRVQASTSGGVALRPANAPAVSGRDIVSQTVSAARQESAASSTQAAGTPAVSPEEQAIREMSRMSLMNNVQSIFQGFGKMPKPDQD</sequence>
<gene>
    <name evidence="2" type="ORF">Q664_03985</name>
</gene>
<evidence type="ECO:0000313" key="2">
    <source>
        <dbReference type="EMBL" id="KFA94229.1"/>
    </source>
</evidence>
<protein>
    <submittedName>
        <fullName evidence="2">Uncharacterized protein</fullName>
    </submittedName>
</protein>
<dbReference type="AlphaFoldDB" id="A0A084T0J4"/>
<reference evidence="2 3" key="1">
    <citation type="submission" date="2014-07" db="EMBL/GenBank/DDBJ databases">
        <title>Draft Genome Sequence of Gephyronic Acid Producer, Cystobacter violaceus Strain Cb vi76.</title>
        <authorList>
            <person name="Stevens D.C."/>
            <person name="Young J."/>
            <person name="Carmichael R."/>
            <person name="Tan J."/>
            <person name="Taylor R.E."/>
        </authorList>
    </citation>
    <scope>NUCLEOTIDE SEQUENCE [LARGE SCALE GENOMIC DNA]</scope>
    <source>
        <strain evidence="2 3">Cb vi76</strain>
    </source>
</reference>
<feature type="compositionally biased region" description="Low complexity" evidence="1">
    <location>
        <begin position="1"/>
        <end position="29"/>
    </location>
</feature>
<name>A0A084T0J4_9BACT</name>
<accession>A0A084T0J4</accession>
<dbReference type="EMBL" id="JPMI01000022">
    <property type="protein sequence ID" value="KFA94229.1"/>
    <property type="molecule type" value="Genomic_DNA"/>
</dbReference>
<dbReference type="RefSeq" id="WP_043389926.1">
    <property type="nucleotide sequence ID" value="NZ_JPMI01000022.1"/>
</dbReference>
<proteinExistence type="predicted"/>
<evidence type="ECO:0000256" key="1">
    <source>
        <dbReference type="SAM" id="MobiDB-lite"/>
    </source>
</evidence>